<dbReference type="PANTHER" id="PTHR11690">
    <property type="entry name" value="AMILORIDE-SENSITIVE SODIUM CHANNEL-RELATED"/>
    <property type="match status" value="1"/>
</dbReference>
<evidence type="ECO:0000256" key="11">
    <source>
        <dbReference type="ARBA" id="ARBA00023201"/>
    </source>
</evidence>
<feature type="region of interest" description="Disordered" evidence="14">
    <location>
        <begin position="677"/>
        <end position="734"/>
    </location>
</feature>
<keyword evidence="9 15" id="KW-0472">Membrane</keyword>
<evidence type="ECO:0000256" key="5">
    <source>
        <dbReference type="ARBA" id="ARBA00022692"/>
    </source>
</evidence>
<keyword evidence="17" id="KW-1185">Reference proteome</keyword>
<gene>
    <name evidence="16" type="ORF">DdX_04776</name>
</gene>
<evidence type="ECO:0000256" key="6">
    <source>
        <dbReference type="ARBA" id="ARBA00022989"/>
    </source>
</evidence>
<keyword evidence="7" id="KW-0915">Sodium</keyword>
<evidence type="ECO:0000256" key="10">
    <source>
        <dbReference type="ARBA" id="ARBA00023180"/>
    </source>
</evidence>
<keyword evidence="5 13" id="KW-0812">Transmembrane</keyword>
<keyword evidence="12 13" id="KW-0407">Ion channel</keyword>
<evidence type="ECO:0000256" key="1">
    <source>
        <dbReference type="ARBA" id="ARBA00004141"/>
    </source>
</evidence>
<proteinExistence type="inferred from homology"/>
<evidence type="ECO:0000256" key="3">
    <source>
        <dbReference type="ARBA" id="ARBA00022448"/>
    </source>
</evidence>
<dbReference type="GO" id="GO:0005886">
    <property type="term" value="C:plasma membrane"/>
    <property type="evidence" value="ECO:0007669"/>
    <property type="project" value="TreeGrafter"/>
</dbReference>
<sequence length="734" mass="84598">MSESSSTEVEAADPNFIAGCSLQEPLLLNNYYPTVFRGYSSDDTSWRQHKQKHAITAQSHGSNKSHCCCARRDDWPKYSAEGYTDNVTENTRYENPNRVPDPTNTNFAFFDALEQFPRRFHLRHSITDNFVHSKSRRNSYTDFLATHPQIDGNPTFGEREYRRDKKLTKLRRAYNRRKRKLNSLSNSSSDSDSSEMAYPSNDENEKRSCKDAFFGKQMRKWGFWFIVAFLAALTIKDVIALFIEYSENPKQSDMNIRFNESMTMPNITFCMSRSQAWSHFRLNTSETPEQWDEEIQDQLMNMTDHASFLSTPWDWRMVMETYNLISALTSMERETTLEGSANTIQKFGTQERFETMRKNLKMWIDVLNDRGVNFEEFVQKVGKETLRRSMQRFQRTSYKDDEVIKTQMKITWISQMQLCFQPMFDQDNFKAIEDQGNFFTMVLSHNAEKLDGMQVECMSIDFHGRPSSLSRFSGHKGQAKDGFNDELCMGMVHETTVEVKARYKMLPNDEEGTACKDHEDGEDNEFDCHARCRMEFIKELCKCTAPTLSYLVSEDELKAAPLCEYSNCKIDVQMANYTDNGCTKKCARDCDQIRFEIDHERKGKSVRPDLTTIYLLWGSFEYLTLEQDWVWSLSSFIAALGGSIGMWLGLSILSLIQGTTYMYNVVHDNVIKKKTRQVSNATSTGYQGKMSTVNSHKTEKAADDGIAVPAKNPFSSPFKGNKLSTSQSPDGPPP</sequence>
<keyword evidence="8 13" id="KW-0406">Ion transport</keyword>
<dbReference type="EMBL" id="JAKKPZ010000005">
    <property type="protein sequence ID" value="KAI1720540.1"/>
    <property type="molecule type" value="Genomic_DNA"/>
</dbReference>
<name>A0AAD4ND20_9BILA</name>
<keyword evidence="3 13" id="KW-0813">Transport</keyword>
<organism evidence="16 17">
    <name type="scientific">Ditylenchus destructor</name>
    <dbReference type="NCBI Taxonomy" id="166010"/>
    <lineage>
        <taxon>Eukaryota</taxon>
        <taxon>Metazoa</taxon>
        <taxon>Ecdysozoa</taxon>
        <taxon>Nematoda</taxon>
        <taxon>Chromadorea</taxon>
        <taxon>Rhabditida</taxon>
        <taxon>Tylenchina</taxon>
        <taxon>Tylenchomorpha</taxon>
        <taxon>Sphaerularioidea</taxon>
        <taxon>Anguinidae</taxon>
        <taxon>Anguininae</taxon>
        <taxon>Ditylenchus</taxon>
    </lineage>
</organism>
<feature type="transmembrane region" description="Helical" evidence="15">
    <location>
        <begin position="221"/>
        <end position="243"/>
    </location>
</feature>
<evidence type="ECO:0000313" key="17">
    <source>
        <dbReference type="Proteomes" id="UP001201812"/>
    </source>
</evidence>
<evidence type="ECO:0000256" key="15">
    <source>
        <dbReference type="SAM" id="Phobius"/>
    </source>
</evidence>
<dbReference type="Pfam" id="PF00858">
    <property type="entry name" value="ASC"/>
    <property type="match status" value="1"/>
</dbReference>
<comment type="subcellular location">
    <subcellularLocation>
        <location evidence="1">Membrane</location>
        <topology evidence="1">Multi-pass membrane protein</topology>
    </subcellularLocation>
</comment>
<keyword evidence="11 13" id="KW-0739">Sodium transport</keyword>
<comment type="similarity">
    <text evidence="2 13">Belongs to the amiloride-sensitive sodium channel (TC 1.A.6) family.</text>
</comment>
<evidence type="ECO:0000256" key="2">
    <source>
        <dbReference type="ARBA" id="ARBA00007193"/>
    </source>
</evidence>
<evidence type="ECO:0000256" key="13">
    <source>
        <dbReference type="RuleBase" id="RU000679"/>
    </source>
</evidence>
<dbReference type="PANTHER" id="PTHR11690:SF227">
    <property type="entry name" value="AMILORIDE-SENSITIVE SODIUM CHANNEL"/>
    <property type="match status" value="1"/>
</dbReference>
<dbReference type="GO" id="GO:0015280">
    <property type="term" value="F:ligand-gated sodium channel activity"/>
    <property type="evidence" value="ECO:0007669"/>
    <property type="project" value="TreeGrafter"/>
</dbReference>
<keyword evidence="6 15" id="KW-1133">Transmembrane helix</keyword>
<feature type="compositionally biased region" description="Polar residues" evidence="14">
    <location>
        <begin position="722"/>
        <end position="734"/>
    </location>
</feature>
<evidence type="ECO:0000256" key="8">
    <source>
        <dbReference type="ARBA" id="ARBA00023065"/>
    </source>
</evidence>
<feature type="compositionally biased region" description="Low complexity" evidence="14">
    <location>
        <begin position="182"/>
        <end position="191"/>
    </location>
</feature>
<keyword evidence="10" id="KW-0325">Glycoprotein</keyword>
<evidence type="ECO:0000256" key="12">
    <source>
        <dbReference type="ARBA" id="ARBA00023303"/>
    </source>
</evidence>
<evidence type="ECO:0000256" key="14">
    <source>
        <dbReference type="SAM" id="MobiDB-lite"/>
    </source>
</evidence>
<evidence type="ECO:0000256" key="7">
    <source>
        <dbReference type="ARBA" id="ARBA00023053"/>
    </source>
</evidence>
<accession>A0AAD4ND20</accession>
<protein>
    <submittedName>
        <fullName evidence="16">Amiloride-sensitive sodium channel domain-containing protein</fullName>
    </submittedName>
</protein>
<reference evidence="16" key="1">
    <citation type="submission" date="2022-01" db="EMBL/GenBank/DDBJ databases">
        <title>Genome Sequence Resource for Two Populations of Ditylenchus destructor, the Migratory Endoparasitic Phytonematode.</title>
        <authorList>
            <person name="Zhang H."/>
            <person name="Lin R."/>
            <person name="Xie B."/>
        </authorList>
    </citation>
    <scope>NUCLEOTIDE SEQUENCE</scope>
    <source>
        <strain evidence="16">BazhouSP</strain>
    </source>
</reference>
<feature type="compositionally biased region" description="Polar residues" evidence="14">
    <location>
        <begin position="677"/>
        <end position="695"/>
    </location>
</feature>
<dbReference type="AlphaFoldDB" id="A0AAD4ND20"/>
<evidence type="ECO:0000256" key="4">
    <source>
        <dbReference type="ARBA" id="ARBA00022461"/>
    </source>
</evidence>
<evidence type="ECO:0000313" key="16">
    <source>
        <dbReference type="EMBL" id="KAI1720540.1"/>
    </source>
</evidence>
<dbReference type="InterPro" id="IPR001873">
    <property type="entry name" value="ENaC"/>
</dbReference>
<comment type="caution">
    <text evidence="16">The sequence shown here is derived from an EMBL/GenBank/DDBJ whole genome shotgun (WGS) entry which is preliminary data.</text>
</comment>
<evidence type="ECO:0000256" key="9">
    <source>
        <dbReference type="ARBA" id="ARBA00023136"/>
    </source>
</evidence>
<dbReference type="Gene3D" id="1.10.287.770">
    <property type="entry name" value="YojJ-like"/>
    <property type="match status" value="1"/>
</dbReference>
<keyword evidence="4 13" id="KW-0894">Sodium channel</keyword>
<feature type="region of interest" description="Disordered" evidence="14">
    <location>
        <begin position="179"/>
        <end position="206"/>
    </location>
</feature>
<dbReference type="Proteomes" id="UP001201812">
    <property type="component" value="Unassembled WGS sequence"/>
</dbReference>